<protein>
    <submittedName>
        <fullName evidence="2">Uncharacterized protein</fullName>
    </submittedName>
</protein>
<dbReference type="EMBL" id="FOIB01000002">
    <property type="protein sequence ID" value="SET51625.1"/>
    <property type="molecule type" value="Genomic_DNA"/>
</dbReference>
<reference evidence="3 4" key="1">
    <citation type="submission" date="2016-10" db="EMBL/GenBank/DDBJ databases">
        <authorList>
            <person name="Varghese N."/>
            <person name="Submissions S."/>
        </authorList>
    </citation>
    <scope>NUCLEOTIDE SEQUENCE [LARGE SCALE GENOMIC DNA]</scope>
    <source>
        <strain evidence="3 4">DSM 16525</strain>
    </source>
</reference>
<sequence>MTWLTQEGEVWRARFRPSAHSRVMMGLGWVFWTVGWLAGVVVPGAALGRLVLALLRSVPLAVQAPQGFTSSWGAVLAVLFLALWLLVWVPVGLVAQVGLLWAMFVREEVTVDPGGVTRRSIVGPWGRSTRVAFSELSDVSLRREGHAVMGLRHTGEEVALSQGGTAEQHQVLWARMRELTGLGGPVSELKHVVPMGKEVAPVDGGVWVLPARTTRVRWAWALGVLGLVLLLSMLLLAWRQLFDGTSVVALFVLGVLGVLAAWLLRFAGWTLRGVNAWEVRPGALVRRSRGLGRIHAVRYPVEWLEVTRRRQDSEDGGDVVFALWLRSAEGSFELMRDTVDRRPVEHLGHWLAHRLDVPLRLKGVGEGWEELVTRRLDA</sequence>
<accession>A0A511SWP4</accession>
<keyword evidence="1" id="KW-0812">Transmembrane</keyword>
<gene>
    <name evidence="2" type="ORF">MFU01_13760</name>
    <name evidence="3" type="ORF">SAMN05443572_102549</name>
</gene>
<dbReference type="STRING" id="1334629.MFUL124B02_34020"/>
<dbReference type="RefSeq" id="WP_074950782.1">
    <property type="nucleotide sequence ID" value="NZ_BJXR01000015.1"/>
</dbReference>
<keyword evidence="1" id="KW-0472">Membrane</keyword>
<keyword evidence="1" id="KW-1133">Transmembrane helix</keyword>
<dbReference type="AlphaFoldDB" id="A0A511SWP4"/>
<evidence type="ECO:0000313" key="4">
    <source>
        <dbReference type="Proteomes" id="UP000183760"/>
    </source>
</evidence>
<organism evidence="2 5">
    <name type="scientific">Myxococcus fulvus</name>
    <dbReference type="NCBI Taxonomy" id="33"/>
    <lineage>
        <taxon>Bacteria</taxon>
        <taxon>Pseudomonadati</taxon>
        <taxon>Myxococcota</taxon>
        <taxon>Myxococcia</taxon>
        <taxon>Myxococcales</taxon>
        <taxon>Cystobacterineae</taxon>
        <taxon>Myxococcaceae</taxon>
        <taxon>Myxococcus</taxon>
    </lineage>
</organism>
<feature type="transmembrane region" description="Helical" evidence="1">
    <location>
        <begin position="218"/>
        <end position="238"/>
    </location>
</feature>
<feature type="transmembrane region" description="Helical" evidence="1">
    <location>
        <begin position="29"/>
        <end position="52"/>
    </location>
</feature>
<dbReference type="Proteomes" id="UP000183760">
    <property type="component" value="Unassembled WGS sequence"/>
</dbReference>
<feature type="transmembrane region" description="Helical" evidence="1">
    <location>
        <begin position="244"/>
        <end position="264"/>
    </location>
</feature>
<evidence type="ECO:0000313" key="2">
    <source>
        <dbReference type="EMBL" id="GEN06339.1"/>
    </source>
</evidence>
<dbReference type="Proteomes" id="UP000321514">
    <property type="component" value="Unassembled WGS sequence"/>
</dbReference>
<comment type="caution">
    <text evidence="2">The sequence shown here is derived from an EMBL/GenBank/DDBJ whole genome shotgun (WGS) entry which is preliminary data.</text>
</comment>
<reference evidence="2 5" key="2">
    <citation type="submission" date="2019-07" db="EMBL/GenBank/DDBJ databases">
        <title>Whole genome shotgun sequence of Myxococcus fulvus NBRC 100333.</title>
        <authorList>
            <person name="Hosoyama A."/>
            <person name="Uohara A."/>
            <person name="Ohji S."/>
            <person name="Ichikawa N."/>
        </authorList>
    </citation>
    <scope>NUCLEOTIDE SEQUENCE [LARGE SCALE GENOMIC DNA]</scope>
    <source>
        <strain evidence="2 5">NBRC 100333</strain>
    </source>
</reference>
<proteinExistence type="predicted"/>
<evidence type="ECO:0000256" key="1">
    <source>
        <dbReference type="SAM" id="Phobius"/>
    </source>
</evidence>
<feature type="transmembrane region" description="Helical" evidence="1">
    <location>
        <begin position="72"/>
        <end position="101"/>
    </location>
</feature>
<keyword evidence="4" id="KW-1185">Reference proteome</keyword>
<evidence type="ECO:0000313" key="5">
    <source>
        <dbReference type="Proteomes" id="UP000321514"/>
    </source>
</evidence>
<name>A0A511SWP4_MYXFU</name>
<evidence type="ECO:0000313" key="3">
    <source>
        <dbReference type="EMBL" id="SET51625.1"/>
    </source>
</evidence>
<dbReference type="EMBL" id="BJXR01000015">
    <property type="protein sequence ID" value="GEN06339.1"/>
    <property type="molecule type" value="Genomic_DNA"/>
</dbReference>